<reference evidence="2 3" key="1">
    <citation type="journal article" date="2018" name="Microbiome">
        <title>Fine metagenomic profile of the Mediterranean stratified and mixed water columns revealed by assembly and recruitment.</title>
        <authorList>
            <person name="Haro-Moreno J.M."/>
            <person name="Lopez-Perez M."/>
            <person name="De La Torre J.R."/>
            <person name="Picazo A."/>
            <person name="Camacho A."/>
            <person name="Rodriguez-Valera F."/>
        </authorList>
    </citation>
    <scope>NUCLEOTIDE SEQUENCE [LARGE SCALE GENOMIC DNA]</scope>
    <source>
        <strain evidence="2">MED-G82</strain>
    </source>
</reference>
<dbReference type="AlphaFoldDB" id="A0A368BW24"/>
<dbReference type="SUPFAM" id="SSF54427">
    <property type="entry name" value="NTF2-like"/>
    <property type="match status" value="1"/>
</dbReference>
<organism evidence="2 3">
    <name type="scientific">SAR86 cluster bacterium</name>
    <dbReference type="NCBI Taxonomy" id="2030880"/>
    <lineage>
        <taxon>Bacteria</taxon>
        <taxon>Pseudomonadati</taxon>
        <taxon>Pseudomonadota</taxon>
        <taxon>Gammaproteobacteria</taxon>
        <taxon>SAR86 cluster</taxon>
    </lineage>
</organism>
<proteinExistence type="predicted"/>
<dbReference type="EMBL" id="QOPE01000016">
    <property type="protein sequence ID" value="RCL41077.1"/>
    <property type="molecule type" value="Genomic_DNA"/>
</dbReference>
<gene>
    <name evidence="2" type="ORF">DBW96_02555</name>
</gene>
<comment type="caution">
    <text evidence="2">The sequence shown here is derived from an EMBL/GenBank/DDBJ whole genome shotgun (WGS) entry which is preliminary data.</text>
</comment>
<evidence type="ECO:0000313" key="2">
    <source>
        <dbReference type="EMBL" id="RCL41077.1"/>
    </source>
</evidence>
<dbReference type="Gene3D" id="3.10.450.50">
    <property type="match status" value="1"/>
</dbReference>
<name>A0A368BW24_9GAMM</name>
<evidence type="ECO:0000256" key="1">
    <source>
        <dbReference type="SAM" id="SignalP"/>
    </source>
</evidence>
<keyword evidence="1" id="KW-0732">Signal</keyword>
<dbReference type="InterPro" id="IPR032710">
    <property type="entry name" value="NTF2-like_dom_sf"/>
</dbReference>
<accession>A0A368BW24</accession>
<protein>
    <submittedName>
        <fullName evidence="2">DUF4440 domain-containing protein</fullName>
    </submittedName>
</protein>
<dbReference type="Proteomes" id="UP000253307">
    <property type="component" value="Unassembled WGS sequence"/>
</dbReference>
<evidence type="ECO:0000313" key="3">
    <source>
        <dbReference type="Proteomes" id="UP000253307"/>
    </source>
</evidence>
<feature type="chain" id="PRO_5016751897" evidence="1">
    <location>
        <begin position="19"/>
        <end position="160"/>
    </location>
</feature>
<sequence length="160" mass="18030">MKLFLSVFVSLFAFTAIADSHSDDELAVLESLNAYYDARRNEDWKKVVSMESSAGVLSTNSDGSFHKPLIKQSADDWKNSGTGGALNIYYPEAVQFSKNVVFTRFYYEGMAGFGDVEQPYRTRVTMNWVKENGKWVVRSQHYSPANYGGVHVPQATDFDN</sequence>
<feature type="signal peptide" evidence="1">
    <location>
        <begin position="1"/>
        <end position="18"/>
    </location>
</feature>